<reference evidence="3 4" key="1">
    <citation type="journal article" date="2015" name="Genome Biol. Evol.">
        <title>Comparative Genomics of a Bacterivorous Green Alga Reveals Evolutionary Causalities and Consequences of Phago-Mixotrophic Mode of Nutrition.</title>
        <authorList>
            <person name="Burns J.A."/>
            <person name="Paasch A."/>
            <person name="Narechania A."/>
            <person name="Kim E."/>
        </authorList>
    </citation>
    <scope>NUCLEOTIDE SEQUENCE [LARGE SCALE GENOMIC DNA]</scope>
    <source>
        <strain evidence="3 4">PLY_AMNH</strain>
    </source>
</reference>
<dbReference type="Proteomes" id="UP001190700">
    <property type="component" value="Unassembled WGS sequence"/>
</dbReference>
<evidence type="ECO:0000256" key="2">
    <source>
        <dbReference type="SAM" id="SignalP"/>
    </source>
</evidence>
<sequence length="805" mass="89153">MRVIFPPLVSTLMRVALLPILARAQFTDTEITQSASHKTLVCGVPRVTSVQTTPPGDELRAEIDIPLPAKDEADEIAFALVFGNLTVANQKLAGQTSLSHLDMIFDPSARAFSDLISDRCDDTYMNEAQRAQHYYIDDREDPVLHVAMIADKRRCLQTRYSGNDVNWTSLVTPIPGAPSQCGLGSVKWFVTFNIARWLSAVNLDANSVVKELVNGGQLYTFPMRIFITATSKTTTYPETFYSSYQFQLFQRSSVFSALSVKETQMEGYRAHFIENFRQIMGDSKLLSINPLLSEGRRESFVKLAFDLVFYREADHTAMPKIEKDISRLHVSIGSDTSPFRLANANGVMQPDGTACLDVGADVSNVSSGGPSLVLESDTIFQHTIASEDGSFYKQTLSVVCYLVVYEDAMKTALTMNDDLVVPLQFDYTHTYVDVNTGTLMTDPTRDPIAIFTQTMNFEAITDFQYETPLRGVVYKIPQGKIPSIDRRTWTTADLRTSMINAFGTVDVPRVVQSVSVDTPIASAVSLQNAGDMGRYNLKLVAGFLMANAVQLKQFVPYQAGDTVEAPIDIADPCGLTTYSASGSIIGLSTLFSDTESDVYTGRLSPQVRHLLEDVDKNTFYVDQSMFQINELLKTSPFTSNYLLREAQGAQDVIFLPFMPKFRIANGRSVDSYETRVCMVVEVEPYTAGTFSDTVTNRRLLIVESRSPAASTNAIDNQFTMTTADYRVTPVNLTVTTRSSSSDVHVNVSIQHKAKSDTFTSENQALSHAVIAMLAFIAFFTACIVGMSYYIKTKNNTLKESKGYTP</sequence>
<keyword evidence="4" id="KW-1185">Reference proteome</keyword>
<protein>
    <submittedName>
        <fullName evidence="3">Uncharacterized protein</fullName>
    </submittedName>
</protein>
<organism evidence="3 4">
    <name type="scientific">Cymbomonas tetramitiformis</name>
    <dbReference type="NCBI Taxonomy" id="36881"/>
    <lineage>
        <taxon>Eukaryota</taxon>
        <taxon>Viridiplantae</taxon>
        <taxon>Chlorophyta</taxon>
        <taxon>Pyramimonadophyceae</taxon>
        <taxon>Pyramimonadales</taxon>
        <taxon>Pyramimonadaceae</taxon>
        <taxon>Cymbomonas</taxon>
    </lineage>
</organism>
<dbReference type="EMBL" id="LGRX02001726">
    <property type="protein sequence ID" value="KAK3285649.1"/>
    <property type="molecule type" value="Genomic_DNA"/>
</dbReference>
<accession>A0AAE0LI52</accession>
<evidence type="ECO:0000313" key="4">
    <source>
        <dbReference type="Proteomes" id="UP001190700"/>
    </source>
</evidence>
<name>A0AAE0LI52_9CHLO</name>
<evidence type="ECO:0000256" key="1">
    <source>
        <dbReference type="SAM" id="Phobius"/>
    </source>
</evidence>
<keyword evidence="2" id="KW-0732">Signal</keyword>
<evidence type="ECO:0000313" key="3">
    <source>
        <dbReference type="EMBL" id="KAK3285649.1"/>
    </source>
</evidence>
<proteinExistence type="predicted"/>
<keyword evidence="1" id="KW-0812">Transmembrane</keyword>
<keyword evidence="1" id="KW-1133">Transmembrane helix</keyword>
<dbReference type="AlphaFoldDB" id="A0AAE0LI52"/>
<comment type="caution">
    <text evidence="3">The sequence shown here is derived from an EMBL/GenBank/DDBJ whole genome shotgun (WGS) entry which is preliminary data.</text>
</comment>
<feature type="transmembrane region" description="Helical" evidence="1">
    <location>
        <begin position="764"/>
        <end position="790"/>
    </location>
</feature>
<gene>
    <name evidence="3" type="ORF">CYMTET_6755</name>
</gene>
<feature type="chain" id="PRO_5042091209" evidence="2">
    <location>
        <begin position="25"/>
        <end position="805"/>
    </location>
</feature>
<feature type="signal peptide" evidence="2">
    <location>
        <begin position="1"/>
        <end position="24"/>
    </location>
</feature>
<keyword evidence="1" id="KW-0472">Membrane</keyword>